<dbReference type="EMBL" id="SLUI01000019">
    <property type="protein sequence ID" value="TCL32952.1"/>
    <property type="molecule type" value="Genomic_DNA"/>
</dbReference>
<dbReference type="PANTHER" id="PTHR35089">
    <property type="entry name" value="CHAPERONE PROTEIN SKP"/>
    <property type="match status" value="1"/>
</dbReference>
<evidence type="ECO:0000256" key="1">
    <source>
        <dbReference type="ARBA" id="ARBA00009091"/>
    </source>
</evidence>
<gene>
    <name evidence="4" type="ORF">EV210_11927</name>
</gene>
<feature type="signal peptide" evidence="3">
    <location>
        <begin position="1"/>
        <end position="29"/>
    </location>
</feature>
<dbReference type="SMART" id="SM00935">
    <property type="entry name" value="OmpH"/>
    <property type="match status" value="1"/>
</dbReference>
<dbReference type="Proteomes" id="UP000295063">
    <property type="component" value="Unassembled WGS sequence"/>
</dbReference>
<keyword evidence="5" id="KW-1185">Reference proteome</keyword>
<dbReference type="GO" id="GO:0051082">
    <property type="term" value="F:unfolded protein binding"/>
    <property type="evidence" value="ECO:0007669"/>
    <property type="project" value="InterPro"/>
</dbReference>
<protein>
    <submittedName>
        <fullName evidence="4">Outer membrane protein</fullName>
    </submittedName>
</protein>
<dbReference type="Pfam" id="PF03938">
    <property type="entry name" value="OmpH"/>
    <property type="match status" value="1"/>
</dbReference>
<dbReference type="GO" id="GO:0005829">
    <property type="term" value="C:cytosol"/>
    <property type="evidence" value="ECO:0007669"/>
    <property type="project" value="TreeGrafter"/>
</dbReference>
<dbReference type="RefSeq" id="WP_132083209.1">
    <property type="nucleotide sequence ID" value="NZ_SLUI01000019.1"/>
</dbReference>
<evidence type="ECO:0000256" key="3">
    <source>
        <dbReference type="SAM" id="SignalP"/>
    </source>
</evidence>
<keyword evidence="2 3" id="KW-0732">Signal</keyword>
<feature type="chain" id="PRO_5038896136" evidence="3">
    <location>
        <begin position="30"/>
        <end position="155"/>
    </location>
</feature>
<dbReference type="AlphaFoldDB" id="A0A4R1PNK8"/>
<comment type="similarity">
    <text evidence="1">Belongs to the Skp family.</text>
</comment>
<name>A0A4R1PNK8_9FIRM</name>
<organism evidence="4 5">
    <name type="scientific">Anaerospora hongkongensis</name>
    <dbReference type="NCBI Taxonomy" id="244830"/>
    <lineage>
        <taxon>Bacteria</taxon>
        <taxon>Bacillati</taxon>
        <taxon>Bacillota</taxon>
        <taxon>Negativicutes</taxon>
        <taxon>Selenomonadales</taxon>
        <taxon>Sporomusaceae</taxon>
        <taxon>Anaerospora</taxon>
    </lineage>
</organism>
<comment type="caution">
    <text evidence="4">The sequence shown here is derived from an EMBL/GenBank/DDBJ whole genome shotgun (WGS) entry which is preliminary data.</text>
</comment>
<dbReference type="GO" id="GO:0050821">
    <property type="term" value="P:protein stabilization"/>
    <property type="evidence" value="ECO:0007669"/>
    <property type="project" value="TreeGrafter"/>
</dbReference>
<sequence>MFKDKRKVKVIALAIAAMFILGVASIALTQTGVTHTASAAPSSNIGIVNYQTLLSDDNPEVKKVNETMQAEYQALKQDFDTKTASMNDKEKQDYANQLQQRLMLKEQELKGALMDKVTAAVKSVAEAKGLSVVLEKGNVVYGGTDITDEVSKKLK</sequence>
<reference evidence="4 5" key="1">
    <citation type="submission" date="2019-03" db="EMBL/GenBank/DDBJ databases">
        <title>Genomic Encyclopedia of Type Strains, Phase IV (KMG-IV): sequencing the most valuable type-strain genomes for metagenomic binning, comparative biology and taxonomic classification.</title>
        <authorList>
            <person name="Goeker M."/>
        </authorList>
    </citation>
    <scope>NUCLEOTIDE SEQUENCE [LARGE SCALE GENOMIC DNA]</scope>
    <source>
        <strain evidence="4 5">DSM 15969</strain>
    </source>
</reference>
<dbReference type="OrthoDB" id="1629169at2"/>
<dbReference type="InterPro" id="IPR005632">
    <property type="entry name" value="Chaperone_Skp"/>
</dbReference>
<accession>A0A4R1PNK8</accession>
<dbReference type="SUPFAM" id="SSF111384">
    <property type="entry name" value="OmpH-like"/>
    <property type="match status" value="1"/>
</dbReference>
<evidence type="ECO:0000313" key="4">
    <source>
        <dbReference type="EMBL" id="TCL32952.1"/>
    </source>
</evidence>
<dbReference type="Gene3D" id="3.30.910.20">
    <property type="entry name" value="Skp domain"/>
    <property type="match status" value="1"/>
</dbReference>
<evidence type="ECO:0000256" key="2">
    <source>
        <dbReference type="ARBA" id="ARBA00022729"/>
    </source>
</evidence>
<proteinExistence type="inferred from homology"/>
<evidence type="ECO:0000313" key="5">
    <source>
        <dbReference type="Proteomes" id="UP000295063"/>
    </source>
</evidence>
<dbReference type="PANTHER" id="PTHR35089:SF1">
    <property type="entry name" value="CHAPERONE PROTEIN SKP"/>
    <property type="match status" value="1"/>
</dbReference>
<dbReference type="InterPro" id="IPR024930">
    <property type="entry name" value="Skp_dom_sf"/>
</dbReference>